<feature type="signal peptide" evidence="1">
    <location>
        <begin position="1"/>
        <end position="22"/>
    </location>
</feature>
<protein>
    <recommendedName>
        <fullName evidence="2">Ice-binding protein C-terminal domain-containing protein</fullName>
    </recommendedName>
</protein>
<accession>A0A7G1Q8M3</accession>
<name>A0A7G1Q8M3_9GAMM</name>
<evidence type="ECO:0000259" key="2">
    <source>
        <dbReference type="Pfam" id="PF07589"/>
    </source>
</evidence>
<keyword evidence="1" id="KW-0732">Signal</keyword>
<evidence type="ECO:0000313" key="3">
    <source>
        <dbReference type="EMBL" id="CAB1275297.1"/>
    </source>
</evidence>
<organism evidence="3 4">
    <name type="scientific">Candidatus Nitrosacidococcus tergens</name>
    <dbReference type="NCBI Taxonomy" id="553981"/>
    <lineage>
        <taxon>Bacteria</taxon>
        <taxon>Pseudomonadati</taxon>
        <taxon>Pseudomonadota</taxon>
        <taxon>Gammaproteobacteria</taxon>
        <taxon>Chromatiales</taxon>
        <taxon>Chromatiaceae</taxon>
        <taxon>Candidatus Nitrosacidococcus</taxon>
    </lineage>
</organism>
<evidence type="ECO:0000256" key="1">
    <source>
        <dbReference type="SAM" id="SignalP"/>
    </source>
</evidence>
<gene>
    <name evidence="3" type="ORF">NSCAC_0596</name>
</gene>
<dbReference type="Proteomes" id="UP000516072">
    <property type="component" value="Chromosome"/>
</dbReference>
<dbReference type="KEGG" id="ntg:NSCAC_0596"/>
<reference evidence="3 4" key="1">
    <citation type="submission" date="2020-03" db="EMBL/GenBank/DDBJ databases">
        <authorList>
            <person name="Picone N."/>
        </authorList>
    </citation>
    <scope>NUCLEOTIDE SEQUENCE [LARGE SCALE GENOMIC DNA]</scope>
    <source>
        <strain evidence="3">NSCAC1</strain>
    </source>
</reference>
<sequence>MKLSKISAALTLSTVLAMNVHANLITNGDFSTVTGGITDPTQFGTASGNGYTASNFITDWTGNDGYEIWYPSTSAATGTEAHSQWGQGSSANTGKEMLWAVTTPPSGSGSFVGLDGEQTSGVQSSISQTIGDLTIGQQYTLTFDWGAAQMQSRTGDTTEHLAVTFGSDTQDTNTIDNPSGHFTGWQSGTMTFTATAASQTLTFLSVGTPTGLPPMALLTNVSMVPNTVPEPSVMMLFGAGLLGLTFFTRRRAIDLL</sequence>
<dbReference type="Pfam" id="PF07589">
    <property type="entry name" value="PEP-CTERM"/>
    <property type="match status" value="1"/>
</dbReference>
<dbReference type="EMBL" id="LR778175">
    <property type="protein sequence ID" value="CAB1275297.1"/>
    <property type="molecule type" value="Genomic_DNA"/>
</dbReference>
<keyword evidence="4" id="KW-1185">Reference proteome</keyword>
<feature type="chain" id="PRO_5028812412" description="Ice-binding protein C-terminal domain-containing protein" evidence="1">
    <location>
        <begin position="23"/>
        <end position="256"/>
    </location>
</feature>
<dbReference type="AlphaFoldDB" id="A0A7G1Q8M3"/>
<dbReference type="RefSeq" id="WP_197744938.1">
    <property type="nucleotide sequence ID" value="NZ_LR778175.1"/>
</dbReference>
<feature type="domain" description="Ice-binding protein C-terminal" evidence="2">
    <location>
        <begin position="227"/>
        <end position="251"/>
    </location>
</feature>
<dbReference type="InterPro" id="IPR013424">
    <property type="entry name" value="Ice-binding_C"/>
</dbReference>
<evidence type="ECO:0000313" key="4">
    <source>
        <dbReference type="Proteomes" id="UP000516072"/>
    </source>
</evidence>
<dbReference type="NCBIfam" id="TIGR02595">
    <property type="entry name" value="PEP_CTERM"/>
    <property type="match status" value="1"/>
</dbReference>
<proteinExistence type="predicted"/>